<dbReference type="Pfam" id="PF04909">
    <property type="entry name" value="Amidohydro_2"/>
    <property type="match status" value="1"/>
</dbReference>
<keyword evidence="3" id="KW-0378">Hydrolase</keyword>
<comment type="caution">
    <text evidence="3">The sequence shown here is derived from an EMBL/GenBank/DDBJ whole genome shotgun (WGS) entry which is preliminary data.</text>
</comment>
<dbReference type="GO" id="GO:0016787">
    <property type="term" value="F:hydrolase activity"/>
    <property type="evidence" value="ECO:0007669"/>
    <property type="project" value="UniProtKB-KW"/>
</dbReference>
<dbReference type="InterPro" id="IPR032465">
    <property type="entry name" value="ACMSD"/>
</dbReference>
<keyword evidence="1" id="KW-0456">Lyase</keyword>
<dbReference type="GO" id="GO:0019748">
    <property type="term" value="P:secondary metabolic process"/>
    <property type="evidence" value="ECO:0007669"/>
    <property type="project" value="TreeGrafter"/>
</dbReference>
<dbReference type="PANTHER" id="PTHR21240:SF28">
    <property type="entry name" value="ISO-OROTATE DECARBOXYLASE (EUROFUNG)"/>
    <property type="match status" value="1"/>
</dbReference>
<reference evidence="3 4" key="1">
    <citation type="submission" date="2017-10" db="EMBL/GenBank/DDBJ databases">
        <title>Bifidobacterium genomics.</title>
        <authorList>
            <person name="Lugli G.A."/>
            <person name="Milani C."/>
            <person name="Mancabelli L."/>
        </authorList>
    </citation>
    <scope>NUCLEOTIDE SEQUENCE [LARGE SCALE GENOMIC DNA]</scope>
    <source>
        <strain evidence="3 4">1524B</strain>
    </source>
</reference>
<dbReference type="EMBL" id="PCGZ01000006">
    <property type="protein sequence ID" value="PKU90461.1"/>
    <property type="molecule type" value="Genomic_DNA"/>
</dbReference>
<dbReference type="RefSeq" id="WP_101429973.1">
    <property type="nucleotide sequence ID" value="NZ_PCGZ01000006.1"/>
</dbReference>
<evidence type="ECO:0000259" key="2">
    <source>
        <dbReference type="Pfam" id="PF04909"/>
    </source>
</evidence>
<dbReference type="Gene3D" id="3.20.20.140">
    <property type="entry name" value="Metal-dependent hydrolases"/>
    <property type="match status" value="1"/>
</dbReference>
<name>A0A2N3QGR1_9BIFI</name>
<dbReference type="InterPro" id="IPR006680">
    <property type="entry name" value="Amidohydro-rel"/>
</dbReference>
<evidence type="ECO:0000256" key="1">
    <source>
        <dbReference type="ARBA" id="ARBA00023239"/>
    </source>
</evidence>
<accession>A0A2N3QGR1</accession>
<dbReference type="SUPFAM" id="SSF51556">
    <property type="entry name" value="Metallo-dependent hydrolases"/>
    <property type="match status" value="1"/>
</dbReference>
<dbReference type="GO" id="GO:0016831">
    <property type="term" value="F:carboxy-lyase activity"/>
    <property type="evidence" value="ECO:0007669"/>
    <property type="project" value="InterPro"/>
</dbReference>
<dbReference type="InterPro" id="IPR032466">
    <property type="entry name" value="Metal_Hydrolase"/>
</dbReference>
<proteinExistence type="predicted"/>
<organism evidence="3 4">
    <name type="scientific">Bifidobacterium pseudolongum subsp. globosum</name>
    <dbReference type="NCBI Taxonomy" id="1690"/>
    <lineage>
        <taxon>Bacteria</taxon>
        <taxon>Bacillati</taxon>
        <taxon>Actinomycetota</taxon>
        <taxon>Actinomycetes</taxon>
        <taxon>Bifidobacteriales</taxon>
        <taxon>Bifidobacteriaceae</taxon>
        <taxon>Bifidobacterium</taxon>
    </lineage>
</organism>
<evidence type="ECO:0000313" key="3">
    <source>
        <dbReference type="EMBL" id="PKU90461.1"/>
    </source>
</evidence>
<protein>
    <submittedName>
        <fullName evidence="3">Amidohydrolase family protein</fullName>
    </submittedName>
</protein>
<gene>
    <name evidence="3" type="ORF">CQR46_1104</name>
</gene>
<evidence type="ECO:0000313" key="4">
    <source>
        <dbReference type="Proteomes" id="UP000233730"/>
    </source>
</evidence>
<dbReference type="GO" id="GO:0005737">
    <property type="term" value="C:cytoplasm"/>
    <property type="evidence" value="ECO:0007669"/>
    <property type="project" value="TreeGrafter"/>
</dbReference>
<dbReference type="Proteomes" id="UP000233730">
    <property type="component" value="Unassembled WGS sequence"/>
</dbReference>
<dbReference type="PANTHER" id="PTHR21240">
    <property type="entry name" value="2-AMINO-3-CARBOXYLMUCONATE-6-SEMIALDEHYDE DECARBOXYLASE"/>
    <property type="match status" value="1"/>
</dbReference>
<sequence length="127" mass="14104">MTSISTRTMTRFPHIRFVVPHCGAFLPYMLQRFAGVSRILAQYGVMEPTDVYEEARGLWYDVAGDPEPVALDMLRMVAPADHIVYGSDYPHSPAPIVVPKKRALEADPRFADVDLRANGMRLLGGSA</sequence>
<dbReference type="AlphaFoldDB" id="A0A2N3QGR1"/>
<feature type="domain" description="Amidohydrolase-related" evidence="2">
    <location>
        <begin position="8"/>
        <end position="105"/>
    </location>
</feature>